<keyword evidence="3" id="KW-1185">Reference proteome</keyword>
<protein>
    <submittedName>
        <fullName evidence="2">Dihydrofolate reductase</fullName>
    </submittedName>
</protein>
<accession>A0ABU0EBW4</accession>
<evidence type="ECO:0000313" key="3">
    <source>
        <dbReference type="Proteomes" id="UP001239626"/>
    </source>
</evidence>
<dbReference type="InterPro" id="IPR024072">
    <property type="entry name" value="DHFR-like_dom_sf"/>
</dbReference>
<dbReference type="Proteomes" id="UP001239626">
    <property type="component" value="Unassembled WGS sequence"/>
</dbReference>
<name>A0ABU0EBW4_9CELL</name>
<dbReference type="PANTHER" id="PTHR38011">
    <property type="entry name" value="DIHYDROFOLATE REDUCTASE FAMILY PROTEIN (AFU_ORTHOLOGUE AFUA_8G06820)"/>
    <property type="match status" value="1"/>
</dbReference>
<dbReference type="PANTHER" id="PTHR38011:SF12">
    <property type="entry name" value="BIFUNCTIONAL DEAMINASE-REDUCTASE DOMAIN PROTEIN"/>
    <property type="match status" value="1"/>
</dbReference>
<comment type="caution">
    <text evidence="2">The sequence shown here is derived from an EMBL/GenBank/DDBJ whole genome shotgun (WGS) entry which is preliminary data.</text>
</comment>
<organism evidence="2 3">
    <name type="scientific">Cellulomonas humilata</name>
    <dbReference type="NCBI Taxonomy" id="144055"/>
    <lineage>
        <taxon>Bacteria</taxon>
        <taxon>Bacillati</taxon>
        <taxon>Actinomycetota</taxon>
        <taxon>Actinomycetes</taxon>
        <taxon>Micrococcales</taxon>
        <taxon>Cellulomonadaceae</taxon>
        <taxon>Cellulomonas</taxon>
    </lineage>
</organism>
<dbReference type="EMBL" id="JAUSVB010000001">
    <property type="protein sequence ID" value="MDQ0372692.1"/>
    <property type="molecule type" value="Genomic_DNA"/>
</dbReference>
<dbReference type="InterPro" id="IPR050765">
    <property type="entry name" value="Riboflavin_Biosynth_HTPR"/>
</dbReference>
<evidence type="ECO:0000313" key="2">
    <source>
        <dbReference type="EMBL" id="MDQ0372692.1"/>
    </source>
</evidence>
<evidence type="ECO:0000259" key="1">
    <source>
        <dbReference type="Pfam" id="PF01872"/>
    </source>
</evidence>
<sequence>MAVILDITISLDGFVTGTDDGVQALHEWAVGDGRTAQDVEQLATLTAATGAVVMGRHTFDDVDGPDGWNEDMHYGADQGDVPPPCFVVTHQAPEHVRLTDRMTIVTTGLRDALDQAAAAAGDKDVFIMGGGELGGSALRDGVVDKLHLHVAPLLLGAGTPLFEGSRVNLRLDEAATVVTRNAAHLYYDVIR</sequence>
<proteinExistence type="predicted"/>
<feature type="domain" description="Bacterial bifunctional deaminase-reductase C-terminal" evidence="1">
    <location>
        <begin position="3"/>
        <end position="176"/>
    </location>
</feature>
<reference evidence="2 3" key="1">
    <citation type="submission" date="2023-07" db="EMBL/GenBank/DDBJ databases">
        <title>Sorghum-associated microbial communities from plants grown in Nebraska, USA.</title>
        <authorList>
            <person name="Schachtman D."/>
        </authorList>
    </citation>
    <scope>NUCLEOTIDE SEQUENCE [LARGE SCALE GENOMIC DNA]</scope>
    <source>
        <strain evidence="2 3">BE332</strain>
    </source>
</reference>
<gene>
    <name evidence="2" type="ORF">J2X26_000989</name>
</gene>
<dbReference type="Gene3D" id="3.40.430.10">
    <property type="entry name" value="Dihydrofolate Reductase, subunit A"/>
    <property type="match status" value="1"/>
</dbReference>
<dbReference type="RefSeq" id="WP_307490306.1">
    <property type="nucleotide sequence ID" value="NZ_JAUSVB010000001.1"/>
</dbReference>
<dbReference type="Pfam" id="PF01872">
    <property type="entry name" value="RibD_C"/>
    <property type="match status" value="1"/>
</dbReference>
<dbReference type="InterPro" id="IPR002734">
    <property type="entry name" value="RibDG_C"/>
</dbReference>
<dbReference type="SUPFAM" id="SSF53597">
    <property type="entry name" value="Dihydrofolate reductase-like"/>
    <property type="match status" value="1"/>
</dbReference>